<dbReference type="PANTHER" id="PTHR22807:SF30">
    <property type="entry name" value="28S RRNA (CYTOSINE(4447)-C(5))-METHYLTRANSFERASE-RELATED"/>
    <property type="match status" value="1"/>
</dbReference>
<protein>
    <submittedName>
        <fullName evidence="9">tRNA and rRNA cytosine-C5-methylase</fullName>
    </submittedName>
</protein>
<evidence type="ECO:0000256" key="4">
    <source>
        <dbReference type="ARBA" id="ARBA00022679"/>
    </source>
</evidence>
<dbReference type="GO" id="GO:0006396">
    <property type="term" value="P:RNA processing"/>
    <property type="evidence" value="ECO:0007669"/>
    <property type="project" value="InterPro"/>
</dbReference>
<dbReference type="NCBIfam" id="TIGR00446">
    <property type="entry name" value="nop2p"/>
    <property type="match status" value="1"/>
</dbReference>
<evidence type="ECO:0000256" key="5">
    <source>
        <dbReference type="ARBA" id="ARBA00022691"/>
    </source>
</evidence>
<dbReference type="InterPro" id="IPR031340">
    <property type="entry name" value="RsmF_methylt_CI"/>
</dbReference>
<dbReference type="PANTHER" id="PTHR22807">
    <property type="entry name" value="NOP2 YEAST -RELATED NOL1/NOP2/FMU SUN DOMAIN-CONTAINING"/>
    <property type="match status" value="1"/>
</dbReference>
<dbReference type="InterPro" id="IPR029063">
    <property type="entry name" value="SAM-dependent_MTases_sf"/>
</dbReference>
<organism evidence="9 10">
    <name type="scientific">Anaerostipes rhamnosivorans</name>
    <dbReference type="NCBI Taxonomy" id="1229621"/>
    <lineage>
        <taxon>Bacteria</taxon>
        <taxon>Bacillati</taxon>
        <taxon>Bacillota</taxon>
        <taxon>Clostridia</taxon>
        <taxon>Lachnospirales</taxon>
        <taxon>Lachnospiraceae</taxon>
        <taxon>Anaerostipes</taxon>
    </lineage>
</organism>
<dbReference type="GO" id="GO:0008757">
    <property type="term" value="F:S-adenosylmethionine-dependent methyltransferase activity"/>
    <property type="evidence" value="ECO:0007669"/>
    <property type="project" value="InterPro"/>
</dbReference>
<dbReference type="InterPro" id="IPR001678">
    <property type="entry name" value="MeTrfase_RsmB-F_NOP2_dom"/>
</dbReference>
<dbReference type="Pfam" id="PF01189">
    <property type="entry name" value="Methyltr_RsmB-F"/>
    <property type="match status" value="1"/>
</dbReference>
<name>A0A4P8II53_9FIRM</name>
<dbReference type="EMBL" id="CP040058">
    <property type="protein sequence ID" value="QCP34839.1"/>
    <property type="molecule type" value="Genomic_DNA"/>
</dbReference>
<dbReference type="AlphaFoldDB" id="A0A4P8II53"/>
<dbReference type="Gene3D" id="3.40.50.150">
    <property type="entry name" value="Vaccinia Virus protein VP39"/>
    <property type="match status" value="1"/>
</dbReference>
<feature type="binding site" evidence="7">
    <location>
        <begin position="109"/>
        <end position="115"/>
    </location>
    <ligand>
        <name>S-adenosyl-L-methionine</name>
        <dbReference type="ChEBI" id="CHEBI:59789"/>
    </ligand>
</feature>
<dbReference type="GO" id="GO:0008173">
    <property type="term" value="F:RNA methyltransferase activity"/>
    <property type="evidence" value="ECO:0007669"/>
    <property type="project" value="InterPro"/>
</dbReference>
<evidence type="ECO:0000259" key="8">
    <source>
        <dbReference type="PROSITE" id="PS51686"/>
    </source>
</evidence>
<dbReference type="InterPro" id="IPR011023">
    <property type="entry name" value="Nop2p"/>
</dbReference>
<dbReference type="InterPro" id="IPR031341">
    <property type="entry name" value="Methyltr_RsmF_N"/>
</dbReference>
<dbReference type="Gene3D" id="3.30.70.1170">
    <property type="entry name" value="Sun protein, domain 3"/>
    <property type="match status" value="1"/>
</dbReference>
<evidence type="ECO:0000313" key="10">
    <source>
        <dbReference type="Proteomes" id="UP000298653"/>
    </source>
</evidence>
<dbReference type="Proteomes" id="UP000298653">
    <property type="component" value="Chromosome"/>
</dbReference>
<dbReference type="PROSITE" id="PS01153">
    <property type="entry name" value="NOL1_NOP2_SUN"/>
    <property type="match status" value="1"/>
</dbReference>
<feature type="binding site" evidence="7">
    <location>
        <position position="133"/>
    </location>
    <ligand>
        <name>S-adenosyl-L-methionine</name>
        <dbReference type="ChEBI" id="CHEBI:59789"/>
    </ligand>
</feature>
<dbReference type="Gene3D" id="2.30.130.60">
    <property type="match status" value="1"/>
</dbReference>
<keyword evidence="3 7" id="KW-0489">Methyltransferase</keyword>
<dbReference type="Pfam" id="PF17125">
    <property type="entry name" value="Methyltr_RsmF_N"/>
    <property type="match status" value="1"/>
</dbReference>
<evidence type="ECO:0000256" key="1">
    <source>
        <dbReference type="ARBA" id="ARBA00007494"/>
    </source>
</evidence>
<keyword evidence="5 7" id="KW-0949">S-adenosyl-L-methionine</keyword>
<feature type="binding site" evidence="7">
    <location>
        <position position="178"/>
    </location>
    <ligand>
        <name>S-adenosyl-L-methionine</name>
        <dbReference type="ChEBI" id="CHEBI:59789"/>
    </ligand>
</feature>
<dbReference type="KEGG" id="arf:AR1Y2_1385"/>
<reference evidence="9 10" key="1">
    <citation type="submission" date="2019-05" db="EMBL/GenBank/DDBJ databases">
        <title>Complete genome sequencing of Anaerostipes rhamnosivorans.</title>
        <authorList>
            <person name="Bui T.P.N."/>
            <person name="de Vos W.M."/>
        </authorList>
    </citation>
    <scope>NUCLEOTIDE SEQUENCE [LARGE SCALE GENOMIC DNA]</scope>
    <source>
        <strain evidence="9 10">1y2</strain>
    </source>
</reference>
<dbReference type="Pfam" id="PF13636">
    <property type="entry name" value="Methyltranf_PUA"/>
    <property type="match status" value="1"/>
</dbReference>
<dbReference type="InterPro" id="IPR023267">
    <property type="entry name" value="RCMT"/>
</dbReference>
<gene>
    <name evidence="9" type="ORF">AR1Y2_1385</name>
</gene>
<dbReference type="Pfam" id="PF17126">
    <property type="entry name" value="RsmF_methylt_CI"/>
    <property type="match status" value="1"/>
</dbReference>
<dbReference type="CDD" id="cd02440">
    <property type="entry name" value="AdoMet_MTases"/>
    <property type="match status" value="1"/>
</dbReference>
<comment type="caution">
    <text evidence="7">Lacks conserved residue(s) required for the propagation of feature annotation.</text>
</comment>
<evidence type="ECO:0000256" key="2">
    <source>
        <dbReference type="ARBA" id="ARBA00022490"/>
    </source>
</evidence>
<dbReference type="GO" id="GO:0001510">
    <property type="term" value="P:RNA methylation"/>
    <property type="evidence" value="ECO:0007669"/>
    <property type="project" value="InterPro"/>
</dbReference>
<keyword evidence="2" id="KW-0963">Cytoplasm</keyword>
<keyword evidence="10" id="KW-1185">Reference proteome</keyword>
<evidence type="ECO:0000256" key="7">
    <source>
        <dbReference type="PROSITE-ProRule" id="PRU01023"/>
    </source>
</evidence>
<dbReference type="CDD" id="cd21147">
    <property type="entry name" value="RsmF_methylt_CTD1"/>
    <property type="match status" value="1"/>
</dbReference>
<dbReference type="InterPro" id="IPR027391">
    <property type="entry name" value="Nol1_Nop2_Fmu_2"/>
</dbReference>
<comment type="similarity">
    <text evidence="1 7">Belongs to the class I-like SAM-binding methyltransferase superfamily. RsmB/NOP family.</text>
</comment>
<dbReference type="InterPro" id="IPR018314">
    <property type="entry name" value="RsmB/NOL1/NOP2-like_CS"/>
</dbReference>
<feature type="active site" description="Nucleophile" evidence="7">
    <location>
        <position position="231"/>
    </location>
</feature>
<dbReference type="InterPro" id="IPR049560">
    <property type="entry name" value="MeTrfase_RsmB-F_NOP2_cat"/>
</dbReference>
<evidence type="ECO:0000256" key="6">
    <source>
        <dbReference type="ARBA" id="ARBA00022884"/>
    </source>
</evidence>
<dbReference type="GO" id="GO:0003723">
    <property type="term" value="F:RNA binding"/>
    <property type="evidence" value="ECO:0007669"/>
    <property type="project" value="UniProtKB-UniRule"/>
</dbReference>
<evidence type="ECO:0000256" key="3">
    <source>
        <dbReference type="ARBA" id="ARBA00022603"/>
    </source>
</evidence>
<dbReference type="RefSeq" id="WP_137328326.1">
    <property type="nucleotide sequence ID" value="NZ_CP040058.1"/>
</dbReference>
<proteinExistence type="inferred from homology"/>
<dbReference type="PROSITE" id="PS51686">
    <property type="entry name" value="SAM_MT_RSMB_NOP"/>
    <property type="match status" value="1"/>
</dbReference>
<dbReference type="SUPFAM" id="SSF53335">
    <property type="entry name" value="S-adenosyl-L-methionine-dependent methyltransferases"/>
    <property type="match status" value="1"/>
</dbReference>
<feature type="domain" description="SAM-dependent MTase RsmB/NOP-type" evidence="8">
    <location>
        <begin position="1"/>
        <end position="302"/>
    </location>
</feature>
<evidence type="ECO:0000313" key="9">
    <source>
        <dbReference type="EMBL" id="QCP34839.1"/>
    </source>
</evidence>
<keyword evidence="4 7" id="KW-0808">Transferase</keyword>
<dbReference type="OrthoDB" id="9810297at2"/>
<keyword evidence="6 7" id="KW-0694">RNA-binding</keyword>
<dbReference type="PRINTS" id="PR02008">
    <property type="entry name" value="RCMTFAMILY"/>
</dbReference>
<sequence>MELPQLFVEKMKSLLGEEYSDYEACLQRPKQSGIRVNTSKISVEEFRKIAPFEIEPVPWTENGFFVEAKDQPAKHPFYHAGLYYIQEPSAMAPAAFLPVEPGDKVLDLCAAPGGKSTELGARLKGEGLLVSNDISITRTKALLKNLEMFGISNSVIASEEPKNLVPVCYEYFDKVLVDAPCSGEGMFRKGSNEIKNWAEYGIEPYVKIQREIILDAVKMLKPGGYLLYSTCTFSPEEDEQLIEYLLHQVPELSLVDMPEADGFDRGHPEWTVSGLQDVKKCIRLWPHKIKGEGHFLALLKKEGEPAAGAEGQKRDRAKISQEAEAFLSECRMDLDPNRIKEHKGRLILTPKDLPDLGRLRVLRHGLLLGEMKKRRFEPSQVLAMALSGDGYARTLDLSLSDERLMKYLKCETILADEKEDGMYLVTVQGYPLGWGKLSKGRMKNKYAPSWRWM</sequence>
<accession>A0A4P8II53</accession>